<evidence type="ECO:0000259" key="5">
    <source>
        <dbReference type="Pfam" id="PF08100"/>
    </source>
</evidence>
<dbReference type="InterPro" id="IPR029063">
    <property type="entry name" value="SAM-dependent_MTases_sf"/>
</dbReference>
<dbReference type="PANTHER" id="PTHR43712:SF19">
    <property type="entry name" value="DUAL O-METHYLTRANSFERASE_FAD-DEPENDENT MONOOXYGENASE ELCB"/>
    <property type="match status" value="1"/>
</dbReference>
<reference evidence="6" key="1">
    <citation type="journal article" date="2020" name="Stud. Mycol.">
        <title>101 Dothideomycetes genomes: a test case for predicting lifestyles and emergence of pathogens.</title>
        <authorList>
            <person name="Haridas S."/>
            <person name="Albert R."/>
            <person name="Binder M."/>
            <person name="Bloem J."/>
            <person name="Labutti K."/>
            <person name="Salamov A."/>
            <person name="Andreopoulos B."/>
            <person name="Baker S."/>
            <person name="Barry K."/>
            <person name="Bills G."/>
            <person name="Bluhm B."/>
            <person name="Cannon C."/>
            <person name="Castanera R."/>
            <person name="Culley D."/>
            <person name="Daum C."/>
            <person name="Ezra D."/>
            <person name="Gonzalez J."/>
            <person name="Henrissat B."/>
            <person name="Kuo A."/>
            <person name="Liang C."/>
            <person name="Lipzen A."/>
            <person name="Lutzoni F."/>
            <person name="Magnuson J."/>
            <person name="Mondo S."/>
            <person name="Nolan M."/>
            <person name="Ohm R."/>
            <person name="Pangilinan J."/>
            <person name="Park H.-J."/>
            <person name="Ramirez L."/>
            <person name="Alfaro M."/>
            <person name="Sun H."/>
            <person name="Tritt A."/>
            <person name="Yoshinaga Y."/>
            <person name="Zwiers L.-H."/>
            <person name="Turgeon B."/>
            <person name="Goodwin S."/>
            <person name="Spatafora J."/>
            <person name="Crous P."/>
            <person name="Grigoriev I."/>
        </authorList>
    </citation>
    <scope>NUCLEOTIDE SEQUENCE</scope>
    <source>
        <strain evidence="6">Tuck. ex Michener</strain>
    </source>
</reference>
<dbReference type="Gene3D" id="1.10.10.10">
    <property type="entry name" value="Winged helix-like DNA-binding domain superfamily/Winged helix DNA-binding domain"/>
    <property type="match status" value="1"/>
</dbReference>
<keyword evidence="7" id="KW-1185">Reference proteome</keyword>
<keyword evidence="2 6" id="KW-0808">Transferase</keyword>
<dbReference type="SUPFAM" id="SSF53335">
    <property type="entry name" value="S-adenosyl-L-methionine-dependent methyltransferases"/>
    <property type="match status" value="1"/>
</dbReference>
<feature type="domain" description="O-methyltransferase dimerisation" evidence="5">
    <location>
        <begin position="89"/>
        <end position="155"/>
    </location>
</feature>
<dbReference type="OrthoDB" id="2410195at2759"/>
<dbReference type="GO" id="GO:0032259">
    <property type="term" value="P:methylation"/>
    <property type="evidence" value="ECO:0007669"/>
    <property type="project" value="UniProtKB-KW"/>
</dbReference>
<evidence type="ECO:0000256" key="2">
    <source>
        <dbReference type="ARBA" id="ARBA00022679"/>
    </source>
</evidence>
<dbReference type="InterPro" id="IPR001077">
    <property type="entry name" value="COMT_C"/>
</dbReference>
<accession>A0A6A6H9Z0</accession>
<dbReference type="SUPFAM" id="SSF46785">
    <property type="entry name" value="Winged helix' DNA-binding domain"/>
    <property type="match status" value="1"/>
</dbReference>
<dbReference type="PROSITE" id="PS51683">
    <property type="entry name" value="SAM_OMT_II"/>
    <property type="match status" value="1"/>
</dbReference>
<feature type="domain" description="O-methyltransferase C-terminal" evidence="4">
    <location>
        <begin position="205"/>
        <end position="415"/>
    </location>
</feature>
<evidence type="ECO:0000313" key="7">
    <source>
        <dbReference type="Proteomes" id="UP000800092"/>
    </source>
</evidence>
<dbReference type="Pfam" id="PF08100">
    <property type="entry name" value="Dimerisation"/>
    <property type="match status" value="1"/>
</dbReference>
<dbReference type="EMBL" id="ML991795">
    <property type="protein sequence ID" value="KAF2234946.1"/>
    <property type="molecule type" value="Genomic_DNA"/>
</dbReference>
<dbReference type="Gene3D" id="3.40.50.150">
    <property type="entry name" value="Vaccinia Virus protein VP39"/>
    <property type="match status" value="1"/>
</dbReference>
<proteinExistence type="predicted"/>
<organism evidence="6 7">
    <name type="scientific">Viridothelium virens</name>
    <name type="common">Speckled blister lichen</name>
    <name type="synonym">Trypethelium virens</name>
    <dbReference type="NCBI Taxonomy" id="1048519"/>
    <lineage>
        <taxon>Eukaryota</taxon>
        <taxon>Fungi</taxon>
        <taxon>Dikarya</taxon>
        <taxon>Ascomycota</taxon>
        <taxon>Pezizomycotina</taxon>
        <taxon>Dothideomycetes</taxon>
        <taxon>Dothideomycetes incertae sedis</taxon>
        <taxon>Trypetheliales</taxon>
        <taxon>Trypetheliaceae</taxon>
        <taxon>Viridothelium</taxon>
    </lineage>
</organism>
<dbReference type="PANTHER" id="PTHR43712">
    <property type="entry name" value="PUTATIVE (AFU_ORTHOLOGUE AFUA_4G14580)-RELATED"/>
    <property type="match status" value="1"/>
</dbReference>
<dbReference type="Pfam" id="PF00891">
    <property type="entry name" value="Methyltransf_2"/>
    <property type="match status" value="1"/>
</dbReference>
<protein>
    <submittedName>
        <fullName evidence="6">S-adenosyl-L-methionine-dependent methyltransferase</fullName>
    </submittedName>
</protein>
<dbReference type="InterPro" id="IPR036388">
    <property type="entry name" value="WH-like_DNA-bd_sf"/>
</dbReference>
<evidence type="ECO:0000313" key="6">
    <source>
        <dbReference type="EMBL" id="KAF2234946.1"/>
    </source>
</evidence>
<sequence>MSLEQSASKSEATFPLEELSWQITKNASIVSQYLGANNKPQPSFTTNGPSTVIPAGAPHGIQQARQNLIAASLEILQLAIGPSEFLPNLATGFQYISCMSWLCQYDIFHLVPLDGAISYADLAAKTGVPEQRLKSIVRMAITNTLFREQPDGKHISHSATSVLLACNADVYAYATYMCSKSAPMAMHMSEAHHKWGPASMRTHETAYNIAFDTDLPFFEHISRDEAKTSEFARYMRNVRSSEGVALEHLVAGFTWKDLCDGGVIVDVGGSTGSASIALAKEFPHLTFVVQDSPANSDSGRKAAMESLPADVVSRLTFQGHDFTQPQPVPGADVYLLRMILHDWPDDEAIKILRHIVAVMDEKKSRLLIMDTVLPKPGSVPVSIERIVRVRDLTMMQAFNSKERDLDDWTDLLGAADPRLQLVRVVQPFGSAMSILEVALGLMGTEKSKTASSEPT</sequence>
<dbReference type="InterPro" id="IPR012967">
    <property type="entry name" value="COMT_dimerisation"/>
</dbReference>
<dbReference type="InterPro" id="IPR016461">
    <property type="entry name" value="COMT-like"/>
</dbReference>
<dbReference type="AlphaFoldDB" id="A0A6A6H9Z0"/>
<dbReference type="GO" id="GO:0008171">
    <property type="term" value="F:O-methyltransferase activity"/>
    <property type="evidence" value="ECO:0007669"/>
    <property type="project" value="InterPro"/>
</dbReference>
<dbReference type="Proteomes" id="UP000800092">
    <property type="component" value="Unassembled WGS sequence"/>
</dbReference>
<evidence type="ECO:0000256" key="1">
    <source>
        <dbReference type="ARBA" id="ARBA00022603"/>
    </source>
</evidence>
<name>A0A6A6H9Z0_VIRVR</name>
<keyword evidence="1 6" id="KW-0489">Methyltransferase</keyword>
<keyword evidence="3" id="KW-0949">S-adenosyl-L-methionine</keyword>
<dbReference type="InterPro" id="IPR036390">
    <property type="entry name" value="WH_DNA-bd_sf"/>
</dbReference>
<evidence type="ECO:0000259" key="4">
    <source>
        <dbReference type="Pfam" id="PF00891"/>
    </source>
</evidence>
<gene>
    <name evidence="6" type="ORF">EV356DRAFT_514833</name>
</gene>
<evidence type="ECO:0000256" key="3">
    <source>
        <dbReference type="ARBA" id="ARBA00022691"/>
    </source>
</evidence>